<feature type="domain" description="Peptidase M14" evidence="9">
    <location>
        <begin position="115"/>
        <end position="458"/>
    </location>
</feature>
<proteinExistence type="inferred from homology"/>
<evidence type="ECO:0000256" key="2">
    <source>
        <dbReference type="ARBA" id="ARBA00005988"/>
    </source>
</evidence>
<comment type="caution">
    <text evidence="10">The sequence shown here is derived from an EMBL/GenBank/DDBJ whole genome shotgun (WGS) entry which is preliminary data.</text>
</comment>
<feature type="signal peptide" evidence="8">
    <location>
        <begin position="1"/>
        <end position="24"/>
    </location>
</feature>
<evidence type="ECO:0000259" key="9">
    <source>
        <dbReference type="PROSITE" id="PS52035"/>
    </source>
</evidence>
<dbReference type="AlphaFoldDB" id="A0A4R2R0C9"/>
<dbReference type="PROSITE" id="PS52035">
    <property type="entry name" value="PEPTIDASE_M14"/>
    <property type="match status" value="1"/>
</dbReference>
<protein>
    <submittedName>
        <fullName evidence="10">Zinc carboxypeptidase</fullName>
    </submittedName>
</protein>
<evidence type="ECO:0000256" key="7">
    <source>
        <dbReference type="PROSITE-ProRule" id="PRU01379"/>
    </source>
</evidence>
<keyword evidence="11" id="KW-1185">Reference proteome</keyword>
<evidence type="ECO:0000256" key="5">
    <source>
        <dbReference type="ARBA" id="ARBA00022833"/>
    </source>
</evidence>
<comment type="similarity">
    <text evidence="2 7">Belongs to the peptidase M14 family.</text>
</comment>
<keyword evidence="4" id="KW-0378">Hydrolase</keyword>
<dbReference type="Pfam" id="PF00246">
    <property type="entry name" value="Peptidase_M14"/>
    <property type="match status" value="1"/>
</dbReference>
<dbReference type="GO" id="GO:0008270">
    <property type="term" value="F:zinc ion binding"/>
    <property type="evidence" value="ECO:0007669"/>
    <property type="project" value="InterPro"/>
</dbReference>
<evidence type="ECO:0000256" key="8">
    <source>
        <dbReference type="SAM" id="SignalP"/>
    </source>
</evidence>
<dbReference type="GO" id="GO:0004181">
    <property type="term" value="F:metallocarboxypeptidase activity"/>
    <property type="evidence" value="ECO:0007669"/>
    <property type="project" value="InterPro"/>
</dbReference>
<evidence type="ECO:0000256" key="4">
    <source>
        <dbReference type="ARBA" id="ARBA00022801"/>
    </source>
</evidence>
<feature type="active site" description="Proton donor/acceptor" evidence="7">
    <location>
        <position position="409"/>
    </location>
</feature>
<dbReference type="SUPFAM" id="SSF53187">
    <property type="entry name" value="Zn-dependent exopeptidases"/>
    <property type="match status" value="1"/>
</dbReference>
<keyword evidence="6" id="KW-0482">Metalloprotease</keyword>
<keyword evidence="3" id="KW-0645">Protease</keyword>
<dbReference type="Proteomes" id="UP000294911">
    <property type="component" value="Unassembled WGS sequence"/>
</dbReference>
<evidence type="ECO:0000256" key="3">
    <source>
        <dbReference type="ARBA" id="ARBA00022670"/>
    </source>
</evidence>
<gene>
    <name evidence="10" type="ORF">EV191_10112</name>
</gene>
<dbReference type="EMBL" id="SLXQ01000001">
    <property type="protein sequence ID" value="TCP56072.1"/>
    <property type="molecule type" value="Genomic_DNA"/>
</dbReference>
<name>A0A4R2R0C9_9PSEU</name>
<dbReference type="InterPro" id="IPR000834">
    <property type="entry name" value="Peptidase_M14"/>
</dbReference>
<accession>A0A4R2R0C9</accession>
<evidence type="ECO:0000256" key="1">
    <source>
        <dbReference type="ARBA" id="ARBA00001947"/>
    </source>
</evidence>
<keyword evidence="8" id="KW-0732">Signal</keyword>
<dbReference type="GO" id="GO:0005615">
    <property type="term" value="C:extracellular space"/>
    <property type="evidence" value="ECO:0007669"/>
    <property type="project" value="TreeGrafter"/>
</dbReference>
<dbReference type="SMART" id="SM00631">
    <property type="entry name" value="Zn_pept"/>
    <property type="match status" value="1"/>
</dbReference>
<organism evidence="10 11">
    <name type="scientific">Tamaricihabitans halophyticus</name>
    <dbReference type="NCBI Taxonomy" id="1262583"/>
    <lineage>
        <taxon>Bacteria</taxon>
        <taxon>Bacillati</taxon>
        <taxon>Actinomycetota</taxon>
        <taxon>Actinomycetes</taxon>
        <taxon>Pseudonocardiales</taxon>
        <taxon>Pseudonocardiaceae</taxon>
        <taxon>Tamaricihabitans</taxon>
    </lineage>
</organism>
<evidence type="ECO:0000256" key="6">
    <source>
        <dbReference type="ARBA" id="ARBA00023049"/>
    </source>
</evidence>
<dbReference type="GO" id="GO:0006508">
    <property type="term" value="P:proteolysis"/>
    <property type="evidence" value="ECO:0007669"/>
    <property type="project" value="UniProtKB-KW"/>
</dbReference>
<feature type="chain" id="PRO_5039201153" evidence="8">
    <location>
        <begin position="25"/>
        <end position="458"/>
    </location>
</feature>
<dbReference type="Gene3D" id="3.40.630.10">
    <property type="entry name" value="Zn peptidases"/>
    <property type="match status" value="1"/>
</dbReference>
<sequence length="458" mass="48873">MSTRRRHKALAIATALLIAGGLGALTPAAAGQQATPEADGPGIYRVHDAADRADELQGAGFDLVEDRAGDDLFVVGDAAESDRLRRAGFANSLEETVRAPGGGQRANNQDTYYGGYHTPAAQYAHLDEVAAAHPELTKLETYGESWRKTTGNGGHDLRAICITKLAEGDCARDPNAPKPRFFLMAQAHAREIATGEVAYQWIDHLVNSYGSDDAITKLLDTTEIWVVPVANPDGVDIVAQGGDNPVLHRKNANDTNGADCTGGENSQIGIDLNRNNDSYWGESGVSQNPCDQTYLGPKANSEVENTALQGLLTDLYPDKRDDGDSAAAPADTTGVFITLHSVAGMVLFPWGHDSAVQTGNDEGLRRLGGELGDILGYQSGQPGELLYDASGAHEDWLYDKLGVPGFTIELGDVDSGSCNGFLPEYSCATDYYWPQFKPALLHAAQRAAAPYQAPSEQR</sequence>
<dbReference type="PANTHER" id="PTHR11705">
    <property type="entry name" value="PROTEASE FAMILY M14 CARBOXYPEPTIDASE A,B"/>
    <property type="match status" value="1"/>
</dbReference>
<dbReference type="OrthoDB" id="5240362at2"/>
<comment type="cofactor">
    <cofactor evidence="1">
        <name>Zn(2+)</name>
        <dbReference type="ChEBI" id="CHEBI:29105"/>
    </cofactor>
</comment>
<reference evidence="10 11" key="1">
    <citation type="submission" date="2019-03" db="EMBL/GenBank/DDBJ databases">
        <title>Genomic Encyclopedia of Type Strains, Phase IV (KMG-IV): sequencing the most valuable type-strain genomes for metagenomic binning, comparative biology and taxonomic classification.</title>
        <authorList>
            <person name="Goeker M."/>
        </authorList>
    </citation>
    <scope>NUCLEOTIDE SEQUENCE [LARGE SCALE GENOMIC DNA]</scope>
    <source>
        <strain evidence="10 11">DSM 45765</strain>
    </source>
</reference>
<keyword evidence="10" id="KW-0121">Carboxypeptidase</keyword>
<dbReference type="RefSeq" id="WP_132874734.1">
    <property type="nucleotide sequence ID" value="NZ_SLXQ01000001.1"/>
</dbReference>
<keyword evidence="5" id="KW-0862">Zinc</keyword>
<dbReference type="PANTHER" id="PTHR11705:SF143">
    <property type="entry name" value="SLL0236 PROTEIN"/>
    <property type="match status" value="1"/>
</dbReference>
<evidence type="ECO:0000313" key="10">
    <source>
        <dbReference type="EMBL" id="TCP56072.1"/>
    </source>
</evidence>
<evidence type="ECO:0000313" key="11">
    <source>
        <dbReference type="Proteomes" id="UP000294911"/>
    </source>
</evidence>